<evidence type="ECO:0000256" key="2">
    <source>
        <dbReference type="SAM" id="Phobius"/>
    </source>
</evidence>
<keyword evidence="2" id="KW-1133">Transmembrane helix</keyword>
<keyword evidence="2" id="KW-0472">Membrane</keyword>
<dbReference type="Proteomes" id="UP000053263">
    <property type="component" value="Unassembled WGS sequence"/>
</dbReference>
<reference evidence="4 5" key="1">
    <citation type="submission" date="2014-06" db="EMBL/GenBank/DDBJ databases">
        <title>Evolutionary Origins and Diversification of the Mycorrhizal Mutualists.</title>
        <authorList>
            <consortium name="DOE Joint Genome Institute"/>
            <consortium name="Mycorrhizal Genomics Consortium"/>
            <person name="Kohler A."/>
            <person name="Kuo A."/>
            <person name="Nagy L.G."/>
            <person name="Floudas D."/>
            <person name="Copeland A."/>
            <person name="Barry K.W."/>
            <person name="Cichocki N."/>
            <person name="Veneault-Fourrey C."/>
            <person name="LaButti K."/>
            <person name="Lindquist E.A."/>
            <person name="Lipzen A."/>
            <person name="Lundell T."/>
            <person name="Morin E."/>
            <person name="Murat C."/>
            <person name="Riley R."/>
            <person name="Ohm R."/>
            <person name="Sun H."/>
            <person name="Tunlid A."/>
            <person name="Henrissat B."/>
            <person name="Grigoriev I.V."/>
            <person name="Hibbett D.S."/>
            <person name="Martin F."/>
        </authorList>
    </citation>
    <scope>NUCLEOTIDE SEQUENCE [LARGE SCALE GENOMIC DNA]</scope>
    <source>
        <strain evidence="4 5">FD-325 SS-3</strain>
    </source>
</reference>
<feature type="region of interest" description="Disordered" evidence="1">
    <location>
        <begin position="409"/>
        <end position="471"/>
    </location>
</feature>
<evidence type="ECO:0000256" key="1">
    <source>
        <dbReference type="SAM" id="MobiDB-lite"/>
    </source>
</evidence>
<keyword evidence="2" id="KW-0812">Transmembrane</keyword>
<dbReference type="OrthoDB" id="2527908at2759"/>
<organism evidence="4 5">
    <name type="scientific">Plicaturopsis crispa FD-325 SS-3</name>
    <dbReference type="NCBI Taxonomy" id="944288"/>
    <lineage>
        <taxon>Eukaryota</taxon>
        <taxon>Fungi</taxon>
        <taxon>Dikarya</taxon>
        <taxon>Basidiomycota</taxon>
        <taxon>Agaricomycotina</taxon>
        <taxon>Agaricomycetes</taxon>
        <taxon>Agaricomycetidae</taxon>
        <taxon>Amylocorticiales</taxon>
        <taxon>Amylocorticiaceae</taxon>
        <taxon>Plicatura</taxon>
        <taxon>Plicaturopsis crispa</taxon>
    </lineage>
</organism>
<keyword evidence="3" id="KW-0732">Signal</keyword>
<accession>A0A0C9T600</accession>
<feature type="region of interest" description="Disordered" evidence="1">
    <location>
        <begin position="316"/>
        <end position="346"/>
    </location>
</feature>
<name>A0A0C9T600_PLICR</name>
<dbReference type="AlphaFoldDB" id="A0A0C9T600"/>
<evidence type="ECO:0000313" key="5">
    <source>
        <dbReference type="Proteomes" id="UP000053263"/>
    </source>
</evidence>
<keyword evidence="5" id="KW-1185">Reference proteome</keyword>
<feature type="region of interest" description="Disordered" evidence="1">
    <location>
        <begin position="503"/>
        <end position="524"/>
    </location>
</feature>
<sequence>MASFFLTAGGRTVCSALVRDIFLLFVLFLLIPAPSRASPNVNVKHAFQWKFSDNRVSTSIQQCSKAGILVQSSTNDTTAIGTPPYYMIAFEPGAVPTTSFIGNDPNNLTWQVDHKAGAKLLLSIADADGNAGGSPPQLYTVTSGDSSCLPSPPTSNFGVTANVTDTLQTCQPWGLTIRGGAEPYTITLAQTTSPLVTNVTLGMQEDLLTFVNRADPNQFLIASVSDANGQFGTSTVYVRTQGPTVDAKSCGALVTTSGNATQALEQQQSATIASAAHKREVTIVAVVLTIGLLLLIGATVAFIMYRRRRRAIITGEDGSQDTAPRAFQRLPSTGSVSLPSQLDPPQTKSINSLQAITFAPGPGVWPPTATAGTSLDAFSPINPPAAVLRDSTPLSYDSPDALAFPARPFARANSTSPRPSMNRVPNPSWTSKVAEANARSTRTNMRRAATATALPSSPASQLLPPSRSRSLGYRSLTPSESYVDGDAASAIVFQHQDGGLPVVRELPPPYVDRSTDVGEGSSGS</sequence>
<feature type="transmembrane region" description="Helical" evidence="2">
    <location>
        <begin position="281"/>
        <end position="305"/>
    </location>
</feature>
<evidence type="ECO:0000313" key="4">
    <source>
        <dbReference type="EMBL" id="KII84724.1"/>
    </source>
</evidence>
<feature type="signal peptide" evidence="3">
    <location>
        <begin position="1"/>
        <end position="37"/>
    </location>
</feature>
<gene>
    <name evidence="4" type="ORF">PLICRDRAFT_179070</name>
</gene>
<proteinExistence type="predicted"/>
<evidence type="ECO:0008006" key="6">
    <source>
        <dbReference type="Google" id="ProtNLM"/>
    </source>
</evidence>
<feature type="chain" id="PRO_5002220268" description="Mid2 domain-containing protein" evidence="3">
    <location>
        <begin position="38"/>
        <end position="524"/>
    </location>
</feature>
<evidence type="ECO:0000256" key="3">
    <source>
        <dbReference type="SAM" id="SignalP"/>
    </source>
</evidence>
<dbReference type="EMBL" id="KN832569">
    <property type="protein sequence ID" value="KII84724.1"/>
    <property type="molecule type" value="Genomic_DNA"/>
</dbReference>
<feature type="compositionally biased region" description="Polar residues" evidence="1">
    <location>
        <begin position="413"/>
        <end position="431"/>
    </location>
</feature>
<protein>
    <recommendedName>
        <fullName evidence="6">Mid2 domain-containing protein</fullName>
    </recommendedName>
</protein>
<feature type="compositionally biased region" description="Low complexity" evidence="1">
    <location>
        <begin position="436"/>
        <end position="471"/>
    </location>
</feature>
<feature type="compositionally biased region" description="Polar residues" evidence="1">
    <location>
        <begin position="330"/>
        <end position="346"/>
    </location>
</feature>
<dbReference type="HOGENOM" id="CLU_033917_1_0_1"/>